<evidence type="ECO:0000313" key="4">
    <source>
        <dbReference type="WBParaSite" id="NBR_0000007801-mRNA-1"/>
    </source>
</evidence>
<feature type="chain" id="PRO_5043124540" evidence="1">
    <location>
        <begin position="19"/>
        <end position="72"/>
    </location>
</feature>
<dbReference type="Proteomes" id="UP000271162">
    <property type="component" value="Unassembled WGS sequence"/>
</dbReference>
<proteinExistence type="predicted"/>
<evidence type="ECO:0000313" key="3">
    <source>
        <dbReference type="Proteomes" id="UP000271162"/>
    </source>
</evidence>
<evidence type="ECO:0000313" key="2">
    <source>
        <dbReference type="EMBL" id="VDL62053.1"/>
    </source>
</evidence>
<dbReference type="EMBL" id="UYSL01000015">
    <property type="protein sequence ID" value="VDL62053.1"/>
    <property type="molecule type" value="Genomic_DNA"/>
</dbReference>
<dbReference type="WBParaSite" id="NBR_0000007801-mRNA-1">
    <property type="protein sequence ID" value="NBR_0000007801-mRNA-1"/>
    <property type="gene ID" value="NBR_0000007801"/>
</dbReference>
<protein>
    <submittedName>
        <fullName evidence="2 4">Uncharacterized protein</fullName>
    </submittedName>
</protein>
<keyword evidence="1" id="KW-0732">Signal</keyword>
<reference evidence="4" key="1">
    <citation type="submission" date="2017-02" db="UniProtKB">
        <authorList>
            <consortium name="WormBaseParasite"/>
        </authorList>
    </citation>
    <scope>IDENTIFICATION</scope>
</reference>
<evidence type="ECO:0000256" key="1">
    <source>
        <dbReference type="SAM" id="SignalP"/>
    </source>
</evidence>
<organism evidence="4">
    <name type="scientific">Nippostrongylus brasiliensis</name>
    <name type="common">Rat hookworm</name>
    <dbReference type="NCBI Taxonomy" id="27835"/>
    <lineage>
        <taxon>Eukaryota</taxon>
        <taxon>Metazoa</taxon>
        <taxon>Ecdysozoa</taxon>
        <taxon>Nematoda</taxon>
        <taxon>Chromadorea</taxon>
        <taxon>Rhabditida</taxon>
        <taxon>Rhabditina</taxon>
        <taxon>Rhabditomorpha</taxon>
        <taxon>Strongyloidea</taxon>
        <taxon>Heligmosomidae</taxon>
        <taxon>Nippostrongylus</taxon>
    </lineage>
</organism>
<sequence>MKILALLLLVFVAFEVDCGIPGGANFYRYGGAGGQWGPYHIRKKYISSFGFARKHGVDRQALTVNRFLDSLF</sequence>
<feature type="signal peptide" evidence="1">
    <location>
        <begin position="1"/>
        <end position="18"/>
    </location>
</feature>
<gene>
    <name evidence="2" type="ORF">NBR_LOCUS79</name>
</gene>
<dbReference type="AlphaFoldDB" id="A0A0N4XCB2"/>
<reference evidence="2 3" key="2">
    <citation type="submission" date="2018-11" db="EMBL/GenBank/DDBJ databases">
        <authorList>
            <consortium name="Pathogen Informatics"/>
        </authorList>
    </citation>
    <scope>NUCLEOTIDE SEQUENCE [LARGE SCALE GENOMIC DNA]</scope>
</reference>
<keyword evidence="3" id="KW-1185">Reference proteome</keyword>
<accession>A0A0N4XCB2</accession>
<name>A0A0N4XCB2_NIPBR</name>